<dbReference type="Proteomes" id="UP000789524">
    <property type="component" value="Unassembled WGS sequence"/>
</dbReference>
<proteinExistence type="predicted"/>
<organism evidence="2 3">
    <name type="scientific">Danaus chrysippus</name>
    <name type="common">African queen</name>
    <dbReference type="NCBI Taxonomy" id="151541"/>
    <lineage>
        <taxon>Eukaryota</taxon>
        <taxon>Metazoa</taxon>
        <taxon>Ecdysozoa</taxon>
        <taxon>Arthropoda</taxon>
        <taxon>Hexapoda</taxon>
        <taxon>Insecta</taxon>
        <taxon>Pterygota</taxon>
        <taxon>Neoptera</taxon>
        <taxon>Endopterygota</taxon>
        <taxon>Lepidoptera</taxon>
        <taxon>Glossata</taxon>
        <taxon>Ditrysia</taxon>
        <taxon>Papilionoidea</taxon>
        <taxon>Nymphalidae</taxon>
        <taxon>Danainae</taxon>
        <taxon>Danaini</taxon>
        <taxon>Danaina</taxon>
        <taxon>Danaus</taxon>
        <taxon>Anosia</taxon>
    </lineage>
</organism>
<evidence type="ECO:0000313" key="2">
    <source>
        <dbReference type="EMBL" id="CAG9570704.1"/>
    </source>
</evidence>
<comment type="caution">
    <text evidence="2">The sequence shown here is derived from an EMBL/GenBank/DDBJ whole genome shotgun (WGS) entry which is preliminary data.</text>
</comment>
<sequence>MYNLNPNRGIPNKCLPLDFMGMYALAGREPDRRVRGLVRQYMLADVVRRREYVRNITVGTKVERAVSQLPHILPDYMMVFAVPVLAHDPAFTAHDNVQQLKVVKQCLWFILEPLITRNDFYCYGFYKSLVERMKNHKDALNETDDSVNYKLWATCDLAMSVIWARSSSFELRDFPSDARIPTMYFAPQPDFFVNTRVFLPPELQFQPKRQAPTETNTKAKKRPRQDKDSENTNDVEPSEASETQIILPGIEQPPETELDEPQTKRALSD</sequence>
<accession>A0A8J2R3Z2</accession>
<protein>
    <submittedName>
        <fullName evidence="2">(African queen) hypothetical protein</fullName>
    </submittedName>
</protein>
<dbReference type="Pfam" id="PF20168">
    <property type="entry name" value="PDS5"/>
    <property type="match status" value="1"/>
</dbReference>
<evidence type="ECO:0000256" key="1">
    <source>
        <dbReference type="SAM" id="MobiDB-lite"/>
    </source>
</evidence>
<dbReference type="OrthoDB" id="200660at2759"/>
<reference evidence="2" key="1">
    <citation type="submission" date="2021-09" db="EMBL/GenBank/DDBJ databases">
        <authorList>
            <person name="Martin H S."/>
        </authorList>
    </citation>
    <scope>NUCLEOTIDE SEQUENCE</scope>
</reference>
<feature type="region of interest" description="Disordered" evidence="1">
    <location>
        <begin position="203"/>
        <end position="269"/>
    </location>
</feature>
<name>A0A8J2R3Z2_9NEOP</name>
<evidence type="ECO:0000313" key="3">
    <source>
        <dbReference type="Proteomes" id="UP000789524"/>
    </source>
</evidence>
<dbReference type="EMBL" id="CAKASE010000066">
    <property type="protein sequence ID" value="CAG9570704.1"/>
    <property type="molecule type" value="Genomic_DNA"/>
</dbReference>
<keyword evidence="3" id="KW-1185">Reference proteome</keyword>
<gene>
    <name evidence="2" type="ORF">DCHRY22_LOCUS9390</name>
</gene>
<dbReference type="AlphaFoldDB" id="A0A8J2R3Z2"/>